<reference evidence="1 2" key="1">
    <citation type="submission" date="2018-10" db="EMBL/GenBank/DDBJ databases">
        <title>Effects of UV and annual dynamics of microbial communities in freshwater RAS systems.</title>
        <authorList>
            <person name="Bekkelund A.K."/>
            <person name="Hansen B.R."/>
            <person name="Stokken H."/>
            <person name="Eriksen B.F."/>
            <person name="Kashulin N.A."/>
        </authorList>
    </citation>
    <scope>NUCLEOTIDE SEQUENCE [LARGE SCALE GENOMIC DNA]</scope>
    <source>
        <strain evidence="1 2">BHSEK</strain>
    </source>
</reference>
<organism evidence="1 2">
    <name type="scientific">Janthinobacterium agaricidamnosum</name>
    <dbReference type="NCBI Taxonomy" id="55508"/>
    <lineage>
        <taxon>Bacteria</taxon>
        <taxon>Pseudomonadati</taxon>
        <taxon>Pseudomonadota</taxon>
        <taxon>Betaproteobacteria</taxon>
        <taxon>Burkholderiales</taxon>
        <taxon>Oxalobacteraceae</taxon>
        <taxon>Janthinobacterium</taxon>
    </lineage>
</organism>
<keyword evidence="2" id="KW-1185">Reference proteome</keyword>
<evidence type="ECO:0000313" key="1">
    <source>
        <dbReference type="EMBL" id="AYM76404.1"/>
    </source>
</evidence>
<dbReference type="RefSeq" id="WP_121669354.1">
    <property type="nucleotide sequence ID" value="NZ_CP033019.1"/>
</dbReference>
<gene>
    <name evidence="1" type="ORF">D9M09_11860</name>
</gene>
<sequence>MEKQTETTPLDLRSAAWASLTDGYGGAEKIPALLQDLRRSDAEALDDLYGHICHQGSIYPASVAAFPHLVSLAATLTSPDLRAGVLSLAASIHESAGFDKELKASPYAAAFNAAVPAALVMATADLRQVEDTVSGIYLLKAAASFAGFAGVAQVLGGFANEEFCLACPACGVELYVWPVAQGLSVAAEDPVFTPTAKTLLVIAGPADNSPHLAAFAWLQAQTDALPLLDDIAFRLPFLFGSACCAGCGHAFSLMDALLNDAVD</sequence>
<dbReference type="EMBL" id="CP033019">
    <property type="protein sequence ID" value="AYM76404.1"/>
    <property type="molecule type" value="Genomic_DNA"/>
</dbReference>
<dbReference type="Proteomes" id="UP000279594">
    <property type="component" value="Chromosome"/>
</dbReference>
<name>A0A3G2E8T8_9BURK</name>
<evidence type="ECO:0000313" key="2">
    <source>
        <dbReference type="Proteomes" id="UP000279594"/>
    </source>
</evidence>
<proteinExistence type="predicted"/>
<accession>A0A3G2E8T8</accession>
<dbReference type="AlphaFoldDB" id="A0A3G2E8T8"/>
<protein>
    <submittedName>
        <fullName evidence="1">Uncharacterized protein</fullName>
    </submittedName>
</protein>